<dbReference type="OrthoDB" id="2020542at2759"/>
<protein>
    <recommendedName>
        <fullName evidence="3">SLC12A transporter C-terminal domain-containing protein</fullName>
    </recommendedName>
</protein>
<dbReference type="AlphaFoldDB" id="A0A9N9WL73"/>
<sequence>MNSDSSSVPRVQGESAQERLNELLKLLRIDATTHTVTEWPPLQETKWLNDSDSEENNIYQRVPLSYLQTVNNIMKHRCADGTAVTFVQLPQPPPATASDAVCDQYLKVLDELTKDLSPTILVRGLKSVTSTSL</sequence>
<dbReference type="EMBL" id="OU893339">
    <property type="protein sequence ID" value="CAG9796058.1"/>
    <property type="molecule type" value="Genomic_DNA"/>
</dbReference>
<reference evidence="1" key="2">
    <citation type="submission" date="2022-10" db="EMBL/GenBank/DDBJ databases">
        <authorList>
            <consortium name="ENA_rothamsted_submissions"/>
            <consortium name="culmorum"/>
            <person name="King R."/>
        </authorList>
    </citation>
    <scope>NUCLEOTIDE SEQUENCE</scope>
</reference>
<evidence type="ECO:0008006" key="3">
    <source>
        <dbReference type="Google" id="ProtNLM"/>
    </source>
</evidence>
<reference evidence="1" key="1">
    <citation type="submission" date="2021-12" db="EMBL/GenBank/DDBJ databases">
        <authorList>
            <person name="King R."/>
        </authorList>
    </citation>
    <scope>NUCLEOTIDE SEQUENCE</scope>
</reference>
<evidence type="ECO:0000313" key="1">
    <source>
        <dbReference type="EMBL" id="CAG9796058.1"/>
    </source>
</evidence>
<dbReference type="Proteomes" id="UP001153714">
    <property type="component" value="Chromosome 8"/>
</dbReference>
<evidence type="ECO:0000313" key="2">
    <source>
        <dbReference type="Proteomes" id="UP001153714"/>
    </source>
</evidence>
<proteinExistence type="predicted"/>
<name>A0A9N9WL73_9NEOP</name>
<gene>
    <name evidence="1" type="ORF">DIATSA_LOCUS13282</name>
</gene>
<organism evidence="1 2">
    <name type="scientific">Diatraea saccharalis</name>
    <name type="common">sugarcane borer</name>
    <dbReference type="NCBI Taxonomy" id="40085"/>
    <lineage>
        <taxon>Eukaryota</taxon>
        <taxon>Metazoa</taxon>
        <taxon>Ecdysozoa</taxon>
        <taxon>Arthropoda</taxon>
        <taxon>Hexapoda</taxon>
        <taxon>Insecta</taxon>
        <taxon>Pterygota</taxon>
        <taxon>Neoptera</taxon>
        <taxon>Endopterygota</taxon>
        <taxon>Lepidoptera</taxon>
        <taxon>Glossata</taxon>
        <taxon>Ditrysia</taxon>
        <taxon>Pyraloidea</taxon>
        <taxon>Crambidae</taxon>
        <taxon>Crambinae</taxon>
        <taxon>Diatraea</taxon>
    </lineage>
</organism>
<accession>A0A9N9WL73</accession>
<keyword evidence="2" id="KW-1185">Reference proteome</keyword>